<reference evidence="2" key="1">
    <citation type="submission" date="2023-03" db="EMBL/GenBank/DDBJ databases">
        <title>Massive genome expansion in bonnet fungi (Mycena s.s.) driven by repeated elements and novel gene families across ecological guilds.</title>
        <authorList>
            <consortium name="Lawrence Berkeley National Laboratory"/>
            <person name="Harder C.B."/>
            <person name="Miyauchi S."/>
            <person name="Viragh M."/>
            <person name="Kuo A."/>
            <person name="Thoen E."/>
            <person name="Andreopoulos B."/>
            <person name="Lu D."/>
            <person name="Skrede I."/>
            <person name="Drula E."/>
            <person name="Henrissat B."/>
            <person name="Morin E."/>
            <person name="Kohler A."/>
            <person name="Barry K."/>
            <person name="LaButti K."/>
            <person name="Morin E."/>
            <person name="Salamov A."/>
            <person name="Lipzen A."/>
            <person name="Mereny Z."/>
            <person name="Hegedus B."/>
            <person name="Baldrian P."/>
            <person name="Stursova M."/>
            <person name="Weitz H."/>
            <person name="Taylor A."/>
            <person name="Grigoriev I.V."/>
            <person name="Nagy L.G."/>
            <person name="Martin F."/>
            <person name="Kauserud H."/>
        </authorList>
    </citation>
    <scope>NUCLEOTIDE SEQUENCE</scope>
    <source>
        <strain evidence="2">CBHHK188m</strain>
    </source>
</reference>
<name>A0AAD7NFJ0_9AGAR</name>
<organism evidence="2 3">
    <name type="scientific">Mycena maculata</name>
    <dbReference type="NCBI Taxonomy" id="230809"/>
    <lineage>
        <taxon>Eukaryota</taxon>
        <taxon>Fungi</taxon>
        <taxon>Dikarya</taxon>
        <taxon>Basidiomycota</taxon>
        <taxon>Agaricomycotina</taxon>
        <taxon>Agaricomycetes</taxon>
        <taxon>Agaricomycetidae</taxon>
        <taxon>Agaricales</taxon>
        <taxon>Marasmiineae</taxon>
        <taxon>Mycenaceae</taxon>
        <taxon>Mycena</taxon>
    </lineage>
</organism>
<feature type="compositionally biased region" description="Basic residues" evidence="1">
    <location>
        <begin position="54"/>
        <end position="76"/>
    </location>
</feature>
<gene>
    <name evidence="2" type="ORF">DFH07DRAFT_454796</name>
</gene>
<evidence type="ECO:0000256" key="1">
    <source>
        <dbReference type="SAM" id="MobiDB-lite"/>
    </source>
</evidence>
<feature type="compositionally biased region" description="Basic residues" evidence="1">
    <location>
        <begin position="1"/>
        <end position="17"/>
    </location>
</feature>
<keyword evidence="3" id="KW-1185">Reference proteome</keyword>
<feature type="compositionally biased region" description="Basic and acidic residues" evidence="1">
    <location>
        <begin position="21"/>
        <end position="30"/>
    </location>
</feature>
<dbReference type="AlphaFoldDB" id="A0AAD7NFJ0"/>
<evidence type="ECO:0000313" key="2">
    <source>
        <dbReference type="EMBL" id="KAJ7758097.1"/>
    </source>
</evidence>
<protein>
    <submittedName>
        <fullName evidence="2">Uncharacterized protein</fullName>
    </submittedName>
</protein>
<dbReference type="Proteomes" id="UP001215280">
    <property type="component" value="Unassembled WGS sequence"/>
</dbReference>
<evidence type="ECO:0000313" key="3">
    <source>
        <dbReference type="Proteomes" id="UP001215280"/>
    </source>
</evidence>
<accession>A0AAD7NFJ0</accession>
<comment type="caution">
    <text evidence="2">The sequence shown here is derived from an EMBL/GenBank/DDBJ whole genome shotgun (WGS) entry which is preliminary data.</text>
</comment>
<proteinExistence type="predicted"/>
<feature type="region of interest" description="Disordered" evidence="1">
    <location>
        <begin position="1"/>
        <end position="76"/>
    </location>
</feature>
<feature type="compositionally biased region" description="Polar residues" evidence="1">
    <location>
        <begin position="31"/>
        <end position="44"/>
    </location>
</feature>
<sequence length="203" mass="22954">MVAGSRGRRHGGSRHASSHCSDPRHIEGSHRTSSYYPSRSNTIIPSLHAGAPGPRHRCRRHRPGFSVRTHPKRATRHTRRLPFLEVGNSRIGPTTVAATAAFLSELVPCLTTLTAWSGNVAEILPDPVPHPSSNELLWRQVSRMYGQLTLHEQNAIDWYSWKGFNPEPNERKKRLQYRVRRNQRPPYNNNSVIYIIIQSSSGG</sequence>
<dbReference type="EMBL" id="JARJLG010000056">
    <property type="protein sequence ID" value="KAJ7758097.1"/>
    <property type="molecule type" value="Genomic_DNA"/>
</dbReference>